<dbReference type="eggNOG" id="COG0486">
    <property type="taxonomic scope" value="Bacteria"/>
</dbReference>
<gene>
    <name evidence="6" type="ordered locus">Shel_16490</name>
</gene>
<evidence type="ECO:0000259" key="3">
    <source>
        <dbReference type="Pfam" id="PF01926"/>
    </source>
</evidence>
<name>C7N6Y3_SLAHD</name>
<dbReference type="STRING" id="471855.Shel_16490"/>
<dbReference type="InterPro" id="IPR040644">
    <property type="entry name" value="HydF_tetramer"/>
</dbReference>
<evidence type="ECO:0000259" key="4">
    <source>
        <dbReference type="Pfam" id="PF18128"/>
    </source>
</evidence>
<keyword evidence="7" id="KW-1185">Reference proteome</keyword>
<dbReference type="PANTHER" id="PTHR42714">
    <property type="entry name" value="TRNA MODIFICATION GTPASE GTPBP3"/>
    <property type="match status" value="1"/>
</dbReference>
<keyword evidence="1" id="KW-0547">Nucleotide-binding</keyword>
<dbReference type="InterPro" id="IPR006073">
    <property type="entry name" value="GTP-bd"/>
</dbReference>
<dbReference type="PRINTS" id="PR00326">
    <property type="entry name" value="GTP1OBG"/>
</dbReference>
<dbReference type="InterPro" id="IPR027417">
    <property type="entry name" value="P-loop_NTPase"/>
</dbReference>
<feature type="domain" description="Hydrogen maturase F dimerization" evidence="4">
    <location>
        <begin position="195"/>
        <end position="292"/>
    </location>
</feature>
<organism evidence="6 7">
    <name type="scientific">Slackia heliotrinireducens (strain ATCC 29202 / DSM 20476 / NCTC 11029 / RHS 1)</name>
    <name type="common">Peptococcus heliotrinreducens</name>
    <dbReference type="NCBI Taxonomy" id="471855"/>
    <lineage>
        <taxon>Bacteria</taxon>
        <taxon>Bacillati</taxon>
        <taxon>Actinomycetota</taxon>
        <taxon>Coriobacteriia</taxon>
        <taxon>Eggerthellales</taxon>
        <taxon>Eggerthellaceae</taxon>
        <taxon>Slackia</taxon>
    </lineage>
</organism>
<dbReference type="NCBIfam" id="TIGR03918">
    <property type="entry name" value="GTP_HydF"/>
    <property type="match status" value="1"/>
</dbReference>
<dbReference type="InterPro" id="IPR041606">
    <property type="entry name" value="HydF_dimer"/>
</dbReference>
<dbReference type="GO" id="GO:0005525">
    <property type="term" value="F:GTP binding"/>
    <property type="evidence" value="ECO:0007669"/>
    <property type="project" value="UniProtKB-KW"/>
</dbReference>
<keyword evidence="2" id="KW-0342">GTP-binding</keyword>
<evidence type="ECO:0000313" key="7">
    <source>
        <dbReference type="Proteomes" id="UP000002026"/>
    </source>
</evidence>
<dbReference type="Gene3D" id="3.40.50.11410">
    <property type="match status" value="1"/>
</dbReference>
<dbReference type="RefSeq" id="WP_012798770.1">
    <property type="nucleotide sequence ID" value="NC_013165.1"/>
</dbReference>
<feature type="domain" description="G" evidence="3">
    <location>
        <begin position="23"/>
        <end position="137"/>
    </location>
</feature>
<reference evidence="6 7" key="1">
    <citation type="journal article" date="2009" name="Stand. Genomic Sci.">
        <title>Complete genome sequence of Slackia heliotrinireducens type strain (RHS 1).</title>
        <authorList>
            <person name="Pukall R."/>
            <person name="Lapidus A."/>
            <person name="Nolan M."/>
            <person name="Copeland A."/>
            <person name="Glavina Del Rio T."/>
            <person name="Lucas S."/>
            <person name="Chen F."/>
            <person name="Tice H."/>
            <person name="Cheng J.F."/>
            <person name="Chertkov O."/>
            <person name="Bruce D."/>
            <person name="Goodwin L."/>
            <person name="Kuske C."/>
            <person name="Brettin T."/>
            <person name="Detter J.C."/>
            <person name="Han C."/>
            <person name="Pitluck S."/>
            <person name="Pati A."/>
            <person name="Mavrommatis K."/>
            <person name="Ivanova N."/>
            <person name="Ovchinnikova G."/>
            <person name="Chen A."/>
            <person name="Palaniappan K."/>
            <person name="Schneider S."/>
            <person name="Rohde M."/>
            <person name="Chain P."/>
            <person name="D'haeseleer P."/>
            <person name="Goker M."/>
            <person name="Bristow J."/>
            <person name="Eisen J.A."/>
            <person name="Markowitz V."/>
            <person name="Kyrpides N.C."/>
            <person name="Klenk H.P."/>
            <person name="Hugenholtz P."/>
        </authorList>
    </citation>
    <scope>NUCLEOTIDE SEQUENCE [LARGE SCALE GENOMIC DNA]</scope>
    <source>
        <strain evidence="7">ATCC 29202 / DSM 20476 / NCTC 11029 / RHS 1</strain>
    </source>
</reference>
<dbReference type="Pfam" id="PF01926">
    <property type="entry name" value="MMR_HSR1"/>
    <property type="match status" value="1"/>
</dbReference>
<dbReference type="InterPro" id="IPR023873">
    <property type="entry name" value="FeFe-hyd_GTPase_HydF"/>
</dbReference>
<dbReference type="Pfam" id="PF18128">
    <property type="entry name" value="HydF_dimer"/>
    <property type="match status" value="1"/>
</dbReference>
<evidence type="ECO:0000313" key="6">
    <source>
        <dbReference type="EMBL" id="ACV22668.1"/>
    </source>
</evidence>
<proteinExistence type="predicted"/>
<dbReference type="Gene3D" id="3.40.50.300">
    <property type="entry name" value="P-loop containing nucleotide triphosphate hydrolases"/>
    <property type="match status" value="1"/>
</dbReference>
<dbReference type="EMBL" id="CP001684">
    <property type="protein sequence ID" value="ACV22668.1"/>
    <property type="molecule type" value="Genomic_DNA"/>
</dbReference>
<dbReference type="HOGENOM" id="CLU_042017_0_0_11"/>
<dbReference type="GO" id="GO:0005737">
    <property type="term" value="C:cytoplasm"/>
    <property type="evidence" value="ECO:0007669"/>
    <property type="project" value="TreeGrafter"/>
</dbReference>
<accession>C7N6Y3</accession>
<evidence type="ECO:0000256" key="1">
    <source>
        <dbReference type="ARBA" id="ARBA00022741"/>
    </source>
</evidence>
<feature type="domain" description="Hydrogen maturase F tetramerization" evidence="5">
    <location>
        <begin position="297"/>
        <end position="412"/>
    </location>
</feature>
<dbReference type="NCBIfam" id="TIGR00231">
    <property type="entry name" value="small_GTP"/>
    <property type="match status" value="1"/>
</dbReference>
<dbReference type="InterPro" id="IPR005225">
    <property type="entry name" value="Small_GTP-bd"/>
</dbReference>
<dbReference type="Pfam" id="PF18133">
    <property type="entry name" value="HydF_tetramer"/>
    <property type="match status" value="1"/>
</dbReference>
<evidence type="ECO:0000259" key="5">
    <source>
        <dbReference type="Pfam" id="PF18133"/>
    </source>
</evidence>
<dbReference type="GO" id="GO:0030488">
    <property type="term" value="P:tRNA methylation"/>
    <property type="evidence" value="ECO:0007669"/>
    <property type="project" value="TreeGrafter"/>
</dbReference>
<protein>
    <submittedName>
        <fullName evidence="6">Iron-only hydrogenase maturation protein HydF</fullName>
    </submittedName>
</protein>
<dbReference type="Gene3D" id="3.40.50.11420">
    <property type="match status" value="1"/>
</dbReference>
<dbReference type="Proteomes" id="UP000002026">
    <property type="component" value="Chromosome"/>
</dbReference>
<sequence length="416" mass="44302">MAHVDEHTMAGLNETPSGERVHIGFFGVRNAGKSSLVNAVTGQNLAVVSDTPGTTTDPVRKAMELLPVGPVVIVDTPGIDDTGELGELRVEKARRAMDSADVAVLVVDGTQGLGAVDEQLIDEFRKREVPYAVVLNKADLAGEQTASAPAVPEPDEAGVKHVKVSVSALEGWGINELKESIAALAGTQTVERRVVGDLVDAGDMVVLVIPTDSAAPKGRIILPQQQVIRDLLEAGASACATSVECLPAMLSALSEPPRLVITDSQAFKPVAEIVPADVPMTSFSILMARYKGTLEAQMQAVNALENLTDKSNVLISEGCTHHRQCDDIGTKKLPRLIKQMCKAEPTFSFTSGREFPQSLEGYDVVVHCGGCMLNAREMEHRMQVAAEQGVPFTNYGMAIAKAHGILERSLAPLNQE</sequence>
<dbReference type="GO" id="GO:0002098">
    <property type="term" value="P:tRNA wobble uridine modification"/>
    <property type="evidence" value="ECO:0007669"/>
    <property type="project" value="TreeGrafter"/>
</dbReference>
<dbReference type="CDD" id="cd00880">
    <property type="entry name" value="Era_like"/>
    <property type="match status" value="1"/>
</dbReference>
<evidence type="ECO:0000256" key="2">
    <source>
        <dbReference type="ARBA" id="ARBA00023134"/>
    </source>
</evidence>
<dbReference type="KEGG" id="shi:Shel_16490"/>
<dbReference type="PANTHER" id="PTHR42714:SF6">
    <property type="entry name" value="TRANSLATION INITIATION FACTOR IF-2"/>
    <property type="match status" value="1"/>
</dbReference>
<dbReference type="SUPFAM" id="SSF52540">
    <property type="entry name" value="P-loop containing nucleoside triphosphate hydrolases"/>
    <property type="match status" value="1"/>
</dbReference>
<dbReference type="AlphaFoldDB" id="C7N6Y3"/>